<dbReference type="Proteomes" id="UP001634007">
    <property type="component" value="Unassembled WGS sequence"/>
</dbReference>
<proteinExistence type="predicted"/>
<feature type="domain" description="MULE transposase" evidence="1">
    <location>
        <begin position="4"/>
        <end position="75"/>
    </location>
</feature>
<evidence type="ECO:0000313" key="3">
    <source>
        <dbReference type="Proteomes" id="UP001634007"/>
    </source>
</evidence>
<dbReference type="EMBL" id="JBJKBG010000002">
    <property type="protein sequence ID" value="KAL3748373.1"/>
    <property type="molecule type" value="Genomic_DNA"/>
</dbReference>
<organism evidence="2 3">
    <name type="scientific">Eucalyptus globulus</name>
    <name type="common">Tasmanian blue gum</name>
    <dbReference type="NCBI Taxonomy" id="34317"/>
    <lineage>
        <taxon>Eukaryota</taxon>
        <taxon>Viridiplantae</taxon>
        <taxon>Streptophyta</taxon>
        <taxon>Embryophyta</taxon>
        <taxon>Tracheophyta</taxon>
        <taxon>Spermatophyta</taxon>
        <taxon>Magnoliopsida</taxon>
        <taxon>eudicotyledons</taxon>
        <taxon>Gunneridae</taxon>
        <taxon>Pentapetalae</taxon>
        <taxon>rosids</taxon>
        <taxon>malvids</taxon>
        <taxon>Myrtales</taxon>
        <taxon>Myrtaceae</taxon>
        <taxon>Myrtoideae</taxon>
        <taxon>Eucalypteae</taxon>
        <taxon>Eucalyptus</taxon>
    </lineage>
</organism>
<dbReference type="AlphaFoldDB" id="A0ABD3LCS4"/>
<evidence type="ECO:0000313" key="2">
    <source>
        <dbReference type="EMBL" id="KAL3748373.1"/>
    </source>
</evidence>
<name>A0ABD3LCS4_EUCGL</name>
<gene>
    <name evidence="2" type="ORF">ACJRO7_009588</name>
</gene>
<reference evidence="2 3" key="1">
    <citation type="submission" date="2024-11" db="EMBL/GenBank/DDBJ databases">
        <title>Chromosome-level genome assembly of Eucalyptus globulus Labill. provides insights into its genome evolution.</title>
        <authorList>
            <person name="Li X."/>
        </authorList>
    </citation>
    <scope>NUCLEOTIDE SEQUENCE [LARGE SCALE GENOMIC DNA]</scope>
    <source>
        <strain evidence="2">CL2024</strain>
        <tissue evidence="2">Fresh tender leaves</tissue>
    </source>
</reference>
<sequence length="387" mass="44959">MICAPCVGLSHHWKNVLFGCAFLLDETIASFVWASQSFLEVIGNKAPKTIFTDQYYAMANAIRSVLSNTSHRLCCESELEMENTWKAMCHEWKLKNNKWLENIYRLYIFSVGIRSTQRSKSTNSVFQDIACKTMTLSQFIYHYEKQAEKMCNSEVINDFEYARGMPWIMVESSGILKHVAYVYTRVIYRKFQDEFLHSLSEHVFRSEIDGPLYTYILEAENSEIKYIIHFCPGDSTITCSCKHTLCILTHVVNFTSIPSQYILKRWTKTAKRSNHCNDVGESSCDAGKSKTLRLKRLIANHDVTRKIATTTLMDLHSYIMNKMQYITNKYDVNYLLENDESKYAANCGIQILDPLQRRPKYIQNTRLKSISEKRKRNESSCIRGISK</sequence>
<dbReference type="PANTHER" id="PTHR47718:SF17">
    <property type="entry name" value="PROTEIN FAR1-RELATED SEQUENCE 5-LIKE"/>
    <property type="match status" value="1"/>
</dbReference>
<dbReference type="PANTHER" id="PTHR47718">
    <property type="entry name" value="OS01G0519700 PROTEIN"/>
    <property type="match status" value="1"/>
</dbReference>
<accession>A0ABD3LCS4</accession>
<evidence type="ECO:0000259" key="1">
    <source>
        <dbReference type="Pfam" id="PF10551"/>
    </source>
</evidence>
<dbReference type="InterPro" id="IPR018289">
    <property type="entry name" value="MULE_transposase_dom"/>
</dbReference>
<protein>
    <recommendedName>
        <fullName evidence="1">MULE transposase domain-containing protein</fullName>
    </recommendedName>
</protein>
<keyword evidence="3" id="KW-1185">Reference proteome</keyword>
<dbReference type="Pfam" id="PF10551">
    <property type="entry name" value="MULE"/>
    <property type="match status" value="1"/>
</dbReference>
<comment type="caution">
    <text evidence="2">The sequence shown here is derived from an EMBL/GenBank/DDBJ whole genome shotgun (WGS) entry which is preliminary data.</text>
</comment>